<keyword evidence="3" id="KW-1185">Reference proteome</keyword>
<evidence type="ECO:0000313" key="3">
    <source>
        <dbReference type="Proteomes" id="UP000001399"/>
    </source>
</evidence>
<keyword evidence="1" id="KW-0732">Signal</keyword>
<reference evidence="3" key="1">
    <citation type="journal article" date="2011" name="J. Bacteriol.">
        <title>Genome sequences of eight morphologically diverse alphaproteobacteria.</title>
        <authorList>
            <consortium name="US DOE Joint Genome Institute"/>
            <person name="Brown P.J."/>
            <person name="Kysela D.T."/>
            <person name="Buechlein A."/>
            <person name="Hemmerich C."/>
            <person name="Brun Y.V."/>
        </authorList>
    </citation>
    <scope>NUCLEOTIDE SEQUENCE [LARGE SCALE GENOMIC DNA]</scope>
    <source>
        <strain evidence="3">ATCC 17100 / ATH 3.1.1 / DSM 162 / LMG 4299</strain>
    </source>
</reference>
<dbReference type="Proteomes" id="UP000001399">
    <property type="component" value="Chromosome"/>
</dbReference>
<feature type="chain" id="PRO_5003172350" evidence="1">
    <location>
        <begin position="32"/>
        <end position="151"/>
    </location>
</feature>
<name>E3I849_RHOVT</name>
<dbReference type="KEGG" id="rva:Rvan_2765"/>
<dbReference type="EMBL" id="CP002292">
    <property type="protein sequence ID" value="ADP71975.1"/>
    <property type="molecule type" value="Genomic_DNA"/>
</dbReference>
<accession>E3I849</accession>
<dbReference type="STRING" id="648757.Rvan_2765"/>
<evidence type="ECO:0000256" key="1">
    <source>
        <dbReference type="SAM" id="SignalP"/>
    </source>
</evidence>
<sequence>MKNRKRGLRMHAAWASVLAIGAALMFTAAHATVLTNIQGSVMVDRGSGFQSVSATSPVAAGDRVRAVGGSADIVYDDGIVQKVAQSQTVAVLSKGRPDVPFVGAEGGLAGNLPVIGATLGVVGIAAGVGMAMSDSGNDSSGLTPPVEGESP</sequence>
<dbReference type="HOGENOM" id="CLU_1729990_0_0_5"/>
<feature type="signal peptide" evidence="1">
    <location>
        <begin position="1"/>
        <end position="31"/>
    </location>
</feature>
<gene>
    <name evidence="2" type="ordered locus">Rvan_2765</name>
</gene>
<dbReference type="AlphaFoldDB" id="E3I849"/>
<evidence type="ECO:0000313" key="2">
    <source>
        <dbReference type="EMBL" id="ADP71975.1"/>
    </source>
</evidence>
<protein>
    <submittedName>
        <fullName evidence="2">AOT6 amino acid transporter</fullName>
    </submittedName>
</protein>
<organism evidence="2 3">
    <name type="scientific">Rhodomicrobium vannielii (strain ATCC 17100 / DSM 162 / LMG 4299 / NCIMB 10020 / ATH 3.1.1)</name>
    <dbReference type="NCBI Taxonomy" id="648757"/>
    <lineage>
        <taxon>Bacteria</taxon>
        <taxon>Pseudomonadati</taxon>
        <taxon>Pseudomonadota</taxon>
        <taxon>Alphaproteobacteria</taxon>
        <taxon>Hyphomicrobiales</taxon>
        <taxon>Hyphomicrobiaceae</taxon>
        <taxon>Rhodomicrobium</taxon>
    </lineage>
</organism>
<proteinExistence type="predicted"/>